<evidence type="ECO:0000256" key="1">
    <source>
        <dbReference type="SAM" id="MobiDB-lite"/>
    </source>
</evidence>
<comment type="caution">
    <text evidence="3">The sequence shown here is derived from an EMBL/GenBank/DDBJ whole genome shotgun (WGS) entry which is preliminary data.</text>
</comment>
<accession>A0AA41YSA0</accession>
<organism evidence="3 4">
    <name type="scientific">Lichenifustis flavocetrariae</name>
    <dbReference type="NCBI Taxonomy" id="2949735"/>
    <lineage>
        <taxon>Bacteria</taxon>
        <taxon>Pseudomonadati</taxon>
        <taxon>Pseudomonadota</taxon>
        <taxon>Alphaproteobacteria</taxon>
        <taxon>Hyphomicrobiales</taxon>
        <taxon>Lichenihabitantaceae</taxon>
        <taxon>Lichenifustis</taxon>
    </lineage>
</organism>
<dbReference type="PROSITE" id="PS51257">
    <property type="entry name" value="PROKAR_LIPOPROTEIN"/>
    <property type="match status" value="1"/>
</dbReference>
<reference evidence="3" key="1">
    <citation type="submission" date="2022-05" db="EMBL/GenBank/DDBJ databases">
        <authorList>
            <person name="Pankratov T."/>
        </authorList>
    </citation>
    <scope>NUCLEOTIDE SEQUENCE</scope>
    <source>
        <strain evidence="3">BP6-180914</strain>
    </source>
</reference>
<sequence>MARFCLPLFGDRSWPAIAVAGGLAALAGCSGFDYRERPAWRTHAEEACLAQNLVHESAYIQPFREITGPGICGLHHPFKVRGLADGTVVLNATETLDCSMIPALDSWVTGVLQPAASARFGEPVTEIKTMGSYNCRGINNQSGANLSEHAFGNAIDIGGFVLRSGREISVMRGWKGGDEQEQAFLREAQAGACGLFTTVLAPGSNVFHYNHIHMDLAMHGSTSRGLRRICKPAPEQALPEPPAHDTLPEPPPVDEDLDIAQGGRPAPQPQEYNGPGASAYLATATPSVTVDPGADRLSESDRDQLSALAGAASGVGR</sequence>
<dbReference type="RefSeq" id="WP_282583990.1">
    <property type="nucleotide sequence ID" value="NZ_JAMOIM010000003.1"/>
</dbReference>
<evidence type="ECO:0000313" key="4">
    <source>
        <dbReference type="Proteomes" id="UP001165667"/>
    </source>
</evidence>
<gene>
    <name evidence="3" type="ORF">M8523_06275</name>
</gene>
<feature type="compositionally biased region" description="Basic and acidic residues" evidence="1">
    <location>
        <begin position="293"/>
        <end position="303"/>
    </location>
</feature>
<proteinExistence type="predicted"/>
<dbReference type="InterPro" id="IPR009683">
    <property type="entry name" value="Extensin-like_C"/>
</dbReference>
<dbReference type="Proteomes" id="UP001165667">
    <property type="component" value="Unassembled WGS sequence"/>
</dbReference>
<evidence type="ECO:0000313" key="3">
    <source>
        <dbReference type="EMBL" id="MCW6507626.1"/>
    </source>
</evidence>
<evidence type="ECO:0000259" key="2">
    <source>
        <dbReference type="Pfam" id="PF06904"/>
    </source>
</evidence>
<feature type="region of interest" description="Disordered" evidence="1">
    <location>
        <begin position="234"/>
        <end position="303"/>
    </location>
</feature>
<feature type="domain" description="Extensin-like C-terminal" evidence="2">
    <location>
        <begin position="47"/>
        <end position="221"/>
    </location>
</feature>
<name>A0AA41YSA0_9HYPH</name>
<protein>
    <submittedName>
        <fullName evidence="3">Extensin family protein</fullName>
    </submittedName>
</protein>
<dbReference type="Pfam" id="PF06904">
    <property type="entry name" value="Extensin-like_C"/>
    <property type="match status" value="1"/>
</dbReference>
<dbReference type="AlphaFoldDB" id="A0AA41YSA0"/>
<keyword evidence="4" id="KW-1185">Reference proteome</keyword>
<dbReference type="EMBL" id="JAMOIM010000003">
    <property type="protein sequence ID" value="MCW6507626.1"/>
    <property type="molecule type" value="Genomic_DNA"/>
</dbReference>